<accession>A0A7X9X9S3</accession>
<dbReference type="GO" id="GO:0032259">
    <property type="term" value="P:methylation"/>
    <property type="evidence" value="ECO:0007669"/>
    <property type="project" value="UniProtKB-KW"/>
</dbReference>
<dbReference type="PANTHER" id="PTHR30481:SF4">
    <property type="entry name" value="SITE-SPECIFIC DNA-METHYLTRANSFERASE (ADENINE-SPECIFIC)"/>
    <property type="match status" value="1"/>
</dbReference>
<evidence type="ECO:0000256" key="2">
    <source>
        <dbReference type="ARBA" id="ARBA00022679"/>
    </source>
</evidence>
<evidence type="ECO:0000256" key="3">
    <source>
        <dbReference type="ARBA" id="ARBA00022691"/>
    </source>
</evidence>
<dbReference type="EMBL" id="JABANE010000033">
    <property type="protein sequence ID" value="NME68999.1"/>
    <property type="molecule type" value="Genomic_DNA"/>
</dbReference>
<proteinExistence type="predicted"/>
<dbReference type="GO" id="GO:1904047">
    <property type="term" value="F:S-adenosyl-L-methionine binding"/>
    <property type="evidence" value="ECO:0007669"/>
    <property type="project" value="TreeGrafter"/>
</dbReference>
<evidence type="ECO:0000313" key="5">
    <source>
        <dbReference type="Proteomes" id="UP000576082"/>
    </source>
</evidence>
<dbReference type="GO" id="GO:0009007">
    <property type="term" value="F:site-specific DNA-methyltransferase (adenine-specific) activity"/>
    <property type="evidence" value="ECO:0007669"/>
    <property type="project" value="UniProtKB-EC"/>
</dbReference>
<dbReference type="InterPro" id="IPR029063">
    <property type="entry name" value="SAM-dependent_MTases_sf"/>
</dbReference>
<dbReference type="SUPFAM" id="SSF53335">
    <property type="entry name" value="S-adenosyl-L-methionine-dependent methyltransferases"/>
    <property type="match status" value="1"/>
</dbReference>
<gene>
    <name evidence="4" type="ORF">HHU12_13580</name>
</gene>
<organism evidence="4 5">
    <name type="scientific">Flammeovirga aprica JL-4</name>
    <dbReference type="NCBI Taxonomy" id="694437"/>
    <lineage>
        <taxon>Bacteria</taxon>
        <taxon>Pseudomonadati</taxon>
        <taxon>Bacteroidota</taxon>
        <taxon>Cytophagia</taxon>
        <taxon>Cytophagales</taxon>
        <taxon>Flammeovirgaceae</taxon>
        <taxon>Flammeovirga</taxon>
    </lineage>
</organism>
<dbReference type="PANTHER" id="PTHR30481">
    <property type="entry name" value="DNA ADENINE METHYLASE"/>
    <property type="match status" value="1"/>
</dbReference>
<dbReference type="RefSeq" id="WP_169657286.1">
    <property type="nucleotide sequence ID" value="NZ_JABANE010000033.1"/>
</dbReference>
<sequence length="262" mass="30462">MKTPITYYGGKQKLASRIIALIPEHNLYSEPFFGGGAVFFEKEKSGVEVINDTNREMMNFYKIVQQDFTSLEKEIQISLHSRDMYRKASVIYNNPDMFSELKRAWAVWVLSSQGFASKIDGSWGYDKKKNTTSKKVQNKREGFTLDYAIRLQDVQIECTDALRIITSRDTPQAFFYCDPPYFNSNCGHYDGYTIEDFEMLLKKLEAIEGKFLLSSYPSPILEEYKKRNKWSQIKIEQEVTVNNKGGNRKKKTEVLTANYFIK</sequence>
<evidence type="ECO:0000313" key="4">
    <source>
        <dbReference type="EMBL" id="NME68999.1"/>
    </source>
</evidence>
<dbReference type="InterPro" id="IPR012263">
    <property type="entry name" value="M_m6A_EcoRV"/>
</dbReference>
<name>A0A7X9X9S3_9BACT</name>
<keyword evidence="3" id="KW-0949">S-adenosyl-L-methionine</keyword>
<evidence type="ECO:0000256" key="1">
    <source>
        <dbReference type="ARBA" id="ARBA00022603"/>
    </source>
</evidence>
<keyword evidence="1 4" id="KW-0489">Methyltransferase</keyword>
<comment type="caution">
    <text evidence="4">The sequence shown here is derived from an EMBL/GenBank/DDBJ whole genome shotgun (WGS) entry which is preliminary data.</text>
</comment>
<dbReference type="AlphaFoldDB" id="A0A7X9X9S3"/>
<dbReference type="Pfam" id="PF02086">
    <property type="entry name" value="MethyltransfD12"/>
    <property type="match status" value="1"/>
</dbReference>
<dbReference type="Gene3D" id="3.40.50.150">
    <property type="entry name" value="Vaccinia Virus protein VP39"/>
    <property type="match status" value="2"/>
</dbReference>
<protein>
    <submittedName>
        <fullName evidence="4">DNA adenine methylase</fullName>
    </submittedName>
</protein>
<dbReference type="GO" id="GO:0006298">
    <property type="term" value="P:mismatch repair"/>
    <property type="evidence" value="ECO:0007669"/>
    <property type="project" value="TreeGrafter"/>
</dbReference>
<dbReference type="InterPro" id="IPR012327">
    <property type="entry name" value="MeTrfase_D12"/>
</dbReference>
<reference evidence="4 5" key="1">
    <citation type="submission" date="2020-04" db="EMBL/GenBank/DDBJ databases">
        <title>Flammeovirga sp. SR4, a novel species isolated from seawater.</title>
        <authorList>
            <person name="Wang X."/>
        </authorList>
    </citation>
    <scope>NUCLEOTIDE SEQUENCE [LARGE SCALE GENOMIC DNA]</scope>
    <source>
        <strain evidence="4 5">ATCC 23126</strain>
    </source>
</reference>
<keyword evidence="5" id="KW-1185">Reference proteome</keyword>
<keyword evidence="2" id="KW-0808">Transferase</keyword>
<dbReference type="GO" id="GO:0043565">
    <property type="term" value="F:sequence-specific DNA binding"/>
    <property type="evidence" value="ECO:0007669"/>
    <property type="project" value="TreeGrafter"/>
</dbReference>
<dbReference type="GO" id="GO:0009307">
    <property type="term" value="P:DNA restriction-modification system"/>
    <property type="evidence" value="ECO:0007669"/>
    <property type="project" value="InterPro"/>
</dbReference>
<dbReference type="PRINTS" id="PR00505">
    <property type="entry name" value="D12N6MTFRASE"/>
</dbReference>
<dbReference type="PIRSF" id="PIRSF000398">
    <property type="entry name" value="M_m6A_EcoRV"/>
    <property type="match status" value="1"/>
</dbReference>
<dbReference type="Proteomes" id="UP000576082">
    <property type="component" value="Unassembled WGS sequence"/>
</dbReference>